<name>A7S5T8_NEMVE</name>
<gene>
    <name evidence="3" type="ORF">NEMVEDRAFT_v1g243063</name>
</gene>
<sequence>MSLVRLSSNCFDAVQAALRSLRVGDAQSASQTLRSIRQDAFMLKLKSTRLRNFLEFEERRCQTRVEGLVRQVNSLHSEETMLNNRKKDLAIKKAAQKTAKQEHAKNKQSARRRADEARAKQREAEQKLDEVKSMWCVPVVGQVLVVRELLEDNSTRAKAAYSDVTRHEIDAKRADSEIRRAESKIREVNEKLDDIASRVRHLKVEQDRSHKELGETRSTTAFVMQAVAFWEELIELTNSATLSTTHLQRIVDKAATRNTVRILGSRGTRTIVRSFRDCWMEVAETVYSGHGFVSFTLNNASLHKGFSQRHSLLP</sequence>
<dbReference type="KEGG" id="nve:5512682"/>
<evidence type="ECO:0000256" key="2">
    <source>
        <dbReference type="SAM" id="MobiDB-lite"/>
    </source>
</evidence>
<keyword evidence="1" id="KW-0175">Coiled coil</keyword>
<keyword evidence="4" id="KW-1185">Reference proteome</keyword>
<dbReference type="AlphaFoldDB" id="A7S5T8"/>
<dbReference type="Proteomes" id="UP000001593">
    <property type="component" value="Unassembled WGS sequence"/>
</dbReference>
<proteinExistence type="predicted"/>
<feature type="coiled-coil region" evidence="1">
    <location>
        <begin position="164"/>
        <end position="205"/>
    </location>
</feature>
<dbReference type="HOGENOM" id="CLU_886526_0_0_1"/>
<evidence type="ECO:0000256" key="1">
    <source>
        <dbReference type="SAM" id="Coils"/>
    </source>
</evidence>
<feature type="compositionally biased region" description="Basic and acidic residues" evidence="2">
    <location>
        <begin position="112"/>
        <end position="121"/>
    </location>
</feature>
<evidence type="ECO:0000313" key="3">
    <source>
        <dbReference type="EMBL" id="EDO40931.1"/>
    </source>
</evidence>
<protein>
    <submittedName>
        <fullName evidence="3">Uncharacterized protein</fullName>
    </submittedName>
</protein>
<feature type="region of interest" description="Disordered" evidence="2">
    <location>
        <begin position="97"/>
        <end position="121"/>
    </location>
</feature>
<dbReference type="OrthoDB" id="5977670at2759"/>
<organism evidence="3 4">
    <name type="scientific">Nematostella vectensis</name>
    <name type="common">Starlet sea anemone</name>
    <dbReference type="NCBI Taxonomy" id="45351"/>
    <lineage>
        <taxon>Eukaryota</taxon>
        <taxon>Metazoa</taxon>
        <taxon>Cnidaria</taxon>
        <taxon>Anthozoa</taxon>
        <taxon>Hexacorallia</taxon>
        <taxon>Actiniaria</taxon>
        <taxon>Edwardsiidae</taxon>
        <taxon>Nematostella</taxon>
    </lineage>
</organism>
<reference evidence="3 4" key="1">
    <citation type="journal article" date="2007" name="Science">
        <title>Sea anemone genome reveals ancestral eumetazoan gene repertoire and genomic organization.</title>
        <authorList>
            <person name="Putnam N.H."/>
            <person name="Srivastava M."/>
            <person name="Hellsten U."/>
            <person name="Dirks B."/>
            <person name="Chapman J."/>
            <person name="Salamov A."/>
            <person name="Terry A."/>
            <person name="Shapiro H."/>
            <person name="Lindquist E."/>
            <person name="Kapitonov V.V."/>
            <person name="Jurka J."/>
            <person name="Genikhovich G."/>
            <person name="Grigoriev I.V."/>
            <person name="Lucas S.M."/>
            <person name="Steele R.E."/>
            <person name="Finnerty J.R."/>
            <person name="Technau U."/>
            <person name="Martindale M.Q."/>
            <person name="Rokhsar D.S."/>
        </authorList>
    </citation>
    <scope>NUCLEOTIDE SEQUENCE [LARGE SCALE GENOMIC DNA]</scope>
    <source>
        <strain evidence="4">CH2 X CH6</strain>
    </source>
</reference>
<dbReference type="OMA" id="AKHERNN"/>
<dbReference type="PhylomeDB" id="A7S5T8"/>
<accession>A7S5T8</accession>
<evidence type="ECO:0000313" key="4">
    <source>
        <dbReference type="Proteomes" id="UP000001593"/>
    </source>
</evidence>
<dbReference type="InParanoid" id="A7S5T8"/>
<dbReference type="EMBL" id="DS469584">
    <property type="protein sequence ID" value="EDO40931.1"/>
    <property type="molecule type" value="Genomic_DNA"/>
</dbReference>